<reference evidence="3" key="1">
    <citation type="submission" date="2017-02" db="UniProtKB">
        <authorList>
            <consortium name="WormBaseParasite"/>
        </authorList>
    </citation>
    <scope>IDENTIFICATION</scope>
</reference>
<dbReference type="AlphaFoldDB" id="A0A0N5D6K6"/>
<dbReference type="InterPro" id="IPR011990">
    <property type="entry name" value="TPR-like_helical_dom_sf"/>
</dbReference>
<evidence type="ECO:0000313" key="2">
    <source>
        <dbReference type="Proteomes" id="UP000276776"/>
    </source>
</evidence>
<keyword evidence="2" id="KW-1185">Reference proteome</keyword>
<accession>A0A0N5D6K6</accession>
<sequence length="89" mass="10339">MQKDYSDAVQSHEKAESLQPGFSNENMFWLGKAELALRKKKQACETFLKAKGLSPHYRNEFKIGVQTREFLLKTCRMRPEDIPDSSLPY</sequence>
<name>A0A0N5D6K6_THECL</name>
<proteinExistence type="predicted"/>
<dbReference type="Gene3D" id="1.25.40.10">
    <property type="entry name" value="Tetratricopeptide repeat domain"/>
    <property type="match status" value="1"/>
</dbReference>
<evidence type="ECO:0000313" key="3">
    <source>
        <dbReference type="WBParaSite" id="TCLT_0000867001-mRNA-1"/>
    </source>
</evidence>
<dbReference type="OrthoDB" id="10438919at2759"/>
<dbReference type="SUPFAM" id="SSF48452">
    <property type="entry name" value="TPR-like"/>
    <property type="match status" value="1"/>
</dbReference>
<gene>
    <name evidence="1" type="ORF">TCLT_LOCUS8659</name>
</gene>
<organism evidence="3">
    <name type="scientific">Thelazia callipaeda</name>
    <name type="common">Oriental eyeworm</name>
    <name type="synonym">Parasitic nematode</name>
    <dbReference type="NCBI Taxonomy" id="103827"/>
    <lineage>
        <taxon>Eukaryota</taxon>
        <taxon>Metazoa</taxon>
        <taxon>Ecdysozoa</taxon>
        <taxon>Nematoda</taxon>
        <taxon>Chromadorea</taxon>
        <taxon>Rhabditida</taxon>
        <taxon>Spirurina</taxon>
        <taxon>Spiruromorpha</taxon>
        <taxon>Thelazioidea</taxon>
        <taxon>Thelaziidae</taxon>
        <taxon>Thelazia</taxon>
    </lineage>
</organism>
<protein>
    <submittedName>
        <fullName evidence="3">TPR_REGION domain-containing protein</fullName>
    </submittedName>
</protein>
<dbReference type="WBParaSite" id="TCLT_0000867001-mRNA-1">
    <property type="protein sequence ID" value="TCLT_0000867001-mRNA-1"/>
    <property type="gene ID" value="TCLT_0000867001"/>
</dbReference>
<dbReference type="Proteomes" id="UP000276776">
    <property type="component" value="Unassembled WGS sequence"/>
</dbReference>
<reference evidence="1 2" key="2">
    <citation type="submission" date="2018-11" db="EMBL/GenBank/DDBJ databases">
        <authorList>
            <consortium name="Pathogen Informatics"/>
        </authorList>
    </citation>
    <scope>NUCLEOTIDE SEQUENCE [LARGE SCALE GENOMIC DNA]</scope>
</reference>
<evidence type="ECO:0000313" key="1">
    <source>
        <dbReference type="EMBL" id="VDN06236.1"/>
    </source>
</evidence>
<dbReference type="EMBL" id="UYYF01004664">
    <property type="protein sequence ID" value="VDN06236.1"/>
    <property type="molecule type" value="Genomic_DNA"/>
</dbReference>